<name>E8RP42_ASTEC</name>
<organism evidence="2 3">
    <name type="scientific">Asticcacaulis excentricus (strain ATCC 15261 / DSM 4724 / KCTC 12464 / NCIMB 9791 / VKM B-1370 / CB 48)</name>
    <dbReference type="NCBI Taxonomy" id="573065"/>
    <lineage>
        <taxon>Bacteria</taxon>
        <taxon>Pseudomonadati</taxon>
        <taxon>Pseudomonadota</taxon>
        <taxon>Alphaproteobacteria</taxon>
        <taxon>Caulobacterales</taxon>
        <taxon>Caulobacteraceae</taxon>
        <taxon>Asticcacaulis</taxon>
    </lineage>
</organism>
<proteinExistence type="predicted"/>
<dbReference type="InterPro" id="IPR007939">
    <property type="entry name" value="Cu-R_B_prcur"/>
</dbReference>
<dbReference type="eggNOG" id="COG3667">
    <property type="taxonomic scope" value="Bacteria"/>
</dbReference>
<reference evidence="3" key="1">
    <citation type="submission" date="2010-12" db="EMBL/GenBank/DDBJ databases">
        <title>Complete sequence of chromosome 1 of Asticcacaulis excentricus CB 48.</title>
        <authorList>
            <consortium name="US DOE Joint Genome Institute"/>
            <person name="Lucas S."/>
            <person name="Copeland A."/>
            <person name="Lapidus A."/>
            <person name="Cheng J.-F."/>
            <person name="Bruce D."/>
            <person name="Goodwin L."/>
            <person name="Pitluck S."/>
            <person name="Teshima H."/>
            <person name="Davenport K."/>
            <person name="Detter J.C."/>
            <person name="Han C."/>
            <person name="Tapia R."/>
            <person name="Land M."/>
            <person name="Hauser L."/>
            <person name="Jeffries C."/>
            <person name="Kyrpides N."/>
            <person name="Ivanova N."/>
            <person name="Ovchinnikova G."/>
            <person name="Brun Y.V."/>
            <person name="Woyke T."/>
        </authorList>
    </citation>
    <scope>NUCLEOTIDE SEQUENCE [LARGE SCALE GENOMIC DNA]</scope>
    <source>
        <strain evidence="3">ATCC 15261 / DSM 4724 / KCTC 12464 / NCIMB 9791 / VKM B-1370 / CB 48</strain>
    </source>
</reference>
<gene>
    <name evidence="2" type="ordered locus">Astex_1341</name>
</gene>
<evidence type="ECO:0000313" key="3">
    <source>
        <dbReference type="Proteomes" id="UP000001492"/>
    </source>
</evidence>
<dbReference type="RefSeq" id="WP_013478844.1">
    <property type="nucleotide sequence ID" value="NC_014816.1"/>
</dbReference>
<sequence length="230" mass="25713">MMNIIKITALCLLLPSAALAQHDHSATYHAVWLETAFSRHEGKETAYWEADGWVGGDTHKLWLKSEGKVGDARKNGDVWALYSRNVSTFWDMQIGVRHDFGEGDRNWLAIGVNGLAPYFFETEAHLLVGEEGTVGARLRQENDVLLTNRLILSPSLEVNAVSQADTQRGTGSGLTDATAALKLRYEVNRRFAPYVQLDHQRKLGETAEWARAAGNMTEDSRISIGIRWLF</sequence>
<dbReference type="GO" id="GO:0006878">
    <property type="term" value="P:intracellular copper ion homeostasis"/>
    <property type="evidence" value="ECO:0007669"/>
    <property type="project" value="InterPro"/>
</dbReference>
<keyword evidence="1" id="KW-0732">Signal</keyword>
<feature type="chain" id="PRO_5003226646" evidence="1">
    <location>
        <begin position="21"/>
        <end position="230"/>
    </location>
</feature>
<dbReference type="GO" id="GO:0005507">
    <property type="term" value="F:copper ion binding"/>
    <property type="evidence" value="ECO:0007669"/>
    <property type="project" value="InterPro"/>
</dbReference>
<dbReference type="Pfam" id="PF05275">
    <property type="entry name" value="CopB"/>
    <property type="match status" value="1"/>
</dbReference>
<dbReference type="HOGENOM" id="CLU_042913_1_0_5"/>
<dbReference type="KEGG" id="aex:Astex_1341"/>
<feature type="signal peptide" evidence="1">
    <location>
        <begin position="1"/>
        <end position="20"/>
    </location>
</feature>
<dbReference type="Proteomes" id="UP000001492">
    <property type="component" value="Chromosome 1"/>
</dbReference>
<evidence type="ECO:0000256" key="1">
    <source>
        <dbReference type="SAM" id="SignalP"/>
    </source>
</evidence>
<dbReference type="EMBL" id="CP002395">
    <property type="protein sequence ID" value="ADU13012.1"/>
    <property type="molecule type" value="Genomic_DNA"/>
</dbReference>
<dbReference type="OrthoDB" id="9778934at2"/>
<dbReference type="AlphaFoldDB" id="E8RP42"/>
<keyword evidence="3" id="KW-1185">Reference proteome</keyword>
<evidence type="ECO:0000313" key="2">
    <source>
        <dbReference type="EMBL" id="ADU13012.1"/>
    </source>
</evidence>
<protein>
    <submittedName>
        <fullName evidence="2">Copper resistance B</fullName>
    </submittedName>
</protein>
<accession>E8RP42</accession>
<dbReference type="GO" id="GO:0009279">
    <property type="term" value="C:cell outer membrane"/>
    <property type="evidence" value="ECO:0007669"/>
    <property type="project" value="InterPro"/>
</dbReference>